<dbReference type="AlphaFoldDB" id="A0AA88I533"/>
<evidence type="ECO:0000313" key="2">
    <source>
        <dbReference type="Proteomes" id="UP001187531"/>
    </source>
</evidence>
<dbReference type="EMBL" id="JAVRJZ010000009">
    <property type="protein sequence ID" value="KAK2718441.1"/>
    <property type="molecule type" value="Genomic_DNA"/>
</dbReference>
<name>A0AA88I533_ARTSF</name>
<dbReference type="Proteomes" id="UP001187531">
    <property type="component" value="Unassembled WGS sequence"/>
</dbReference>
<protein>
    <submittedName>
        <fullName evidence="1">Uncharacterized protein</fullName>
    </submittedName>
</protein>
<comment type="caution">
    <text evidence="1">The sequence shown here is derived from an EMBL/GenBank/DDBJ whole genome shotgun (WGS) entry which is preliminary data.</text>
</comment>
<accession>A0AA88I533</accession>
<evidence type="ECO:0000313" key="1">
    <source>
        <dbReference type="EMBL" id="KAK2718441.1"/>
    </source>
</evidence>
<reference evidence="1" key="1">
    <citation type="submission" date="2023-07" db="EMBL/GenBank/DDBJ databases">
        <title>Chromosome-level genome assembly of Artemia franciscana.</title>
        <authorList>
            <person name="Jo E."/>
        </authorList>
    </citation>
    <scope>NUCLEOTIDE SEQUENCE</scope>
    <source>
        <tissue evidence="1">Whole body</tissue>
    </source>
</reference>
<organism evidence="1 2">
    <name type="scientific">Artemia franciscana</name>
    <name type="common">Brine shrimp</name>
    <name type="synonym">Artemia sanfranciscana</name>
    <dbReference type="NCBI Taxonomy" id="6661"/>
    <lineage>
        <taxon>Eukaryota</taxon>
        <taxon>Metazoa</taxon>
        <taxon>Ecdysozoa</taxon>
        <taxon>Arthropoda</taxon>
        <taxon>Crustacea</taxon>
        <taxon>Branchiopoda</taxon>
        <taxon>Anostraca</taxon>
        <taxon>Artemiidae</taxon>
        <taxon>Artemia</taxon>
    </lineage>
</organism>
<keyword evidence="2" id="KW-1185">Reference proteome</keyword>
<gene>
    <name evidence="1" type="ORF">QYM36_005678</name>
</gene>
<sequence length="100" mass="11071">MASSDPVYAFPSSSKKQIFSTMAITKLQLPVNSNIIMEQEPSRFQDVAEVEVLSSGALATAYVICHNVQDLLFLRGFTAKPIPVGKKKKGRKKTRKQNSK</sequence>
<proteinExistence type="predicted"/>